<dbReference type="InterPro" id="IPR050595">
    <property type="entry name" value="Bact_response_regulator"/>
</dbReference>
<proteinExistence type="predicted"/>
<sequence length="119" mass="13512">MSKVLVVDDVYSELELICRILREAGMDVAEARNGEEAIARIRENLPDVVILDVIMPGMNGFEVIRELRDDPKTKNLPVVFCSQKNTEIDKVWGMELGADAYLTKPFEPQQLLHIVERLS</sequence>
<dbReference type="GO" id="GO:0000160">
    <property type="term" value="P:phosphorelay signal transduction system"/>
    <property type="evidence" value="ECO:0007669"/>
    <property type="project" value="UniProtKB-KW"/>
</dbReference>
<keyword evidence="6" id="KW-1185">Reference proteome</keyword>
<keyword evidence="1 3" id="KW-0597">Phosphoprotein</keyword>
<dbReference type="SUPFAM" id="SSF52172">
    <property type="entry name" value="CheY-like"/>
    <property type="match status" value="1"/>
</dbReference>
<dbReference type="PROSITE" id="PS50110">
    <property type="entry name" value="RESPONSE_REGULATORY"/>
    <property type="match status" value="1"/>
</dbReference>
<dbReference type="PANTHER" id="PTHR44591">
    <property type="entry name" value="STRESS RESPONSE REGULATOR PROTEIN 1"/>
    <property type="match status" value="1"/>
</dbReference>
<accession>A0A6H1TXS3</accession>
<dbReference type="EMBL" id="CP051167">
    <property type="protein sequence ID" value="QIZ71402.1"/>
    <property type="molecule type" value="Genomic_DNA"/>
</dbReference>
<feature type="domain" description="Response regulatory" evidence="4">
    <location>
        <begin position="3"/>
        <end position="119"/>
    </location>
</feature>
<evidence type="ECO:0000256" key="1">
    <source>
        <dbReference type="ARBA" id="ARBA00022553"/>
    </source>
</evidence>
<gene>
    <name evidence="5" type="ORF">HCG48_13110</name>
</gene>
<dbReference type="AlphaFoldDB" id="A0A6H1TXS3"/>
<dbReference type="RefSeq" id="WP_168569555.1">
    <property type="nucleotide sequence ID" value="NZ_CP051167.1"/>
</dbReference>
<keyword evidence="2" id="KW-0902">Two-component regulatory system</keyword>
<evidence type="ECO:0000256" key="3">
    <source>
        <dbReference type="PROSITE-ProRule" id="PRU00169"/>
    </source>
</evidence>
<name>A0A6H1TXS3_9CYAN</name>
<evidence type="ECO:0000313" key="5">
    <source>
        <dbReference type="EMBL" id="QIZ71402.1"/>
    </source>
</evidence>
<evidence type="ECO:0000313" key="6">
    <source>
        <dbReference type="Proteomes" id="UP000500857"/>
    </source>
</evidence>
<reference evidence="5 6" key="1">
    <citation type="submission" date="2020-04" db="EMBL/GenBank/DDBJ databases">
        <authorList>
            <person name="Basu S."/>
            <person name="Maruthanayagam V."/>
            <person name="Chakraborty S."/>
            <person name="Pramanik A."/>
            <person name="Mukherjee J."/>
            <person name="Brink B."/>
        </authorList>
    </citation>
    <scope>NUCLEOTIDE SEQUENCE [LARGE SCALE GENOMIC DNA]</scope>
    <source>
        <strain evidence="5 6">AP17</strain>
    </source>
</reference>
<dbReference type="Pfam" id="PF00072">
    <property type="entry name" value="Response_reg"/>
    <property type="match status" value="1"/>
</dbReference>
<dbReference type="InterPro" id="IPR011006">
    <property type="entry name" value="CheY-like_superfamily"/>
</dbReference>
<evidence type="ECO:0000256" key="2">
    <source>
        <dbReference type="ARBA" id="ARBA00023012"/>
    </source>
</evidence>
<dbReference type="InterPro" id="IPR001789">
    <property type="entry name" value="Sig_transdc_resp-reg_receiver"/>
</dbReference>
<feature type="modified residue" description="4-aspartylphosphate" evidence="3">
    <location>
        <position position="52"/>
    </location>
</feature>
<dbReference type="Proteomes" id="UP000500857">
    <property type="component" value="Chromosome"/>
</dbReference>
<evidence type="ECO:0000259" key="4">
    <source>
        <dbReference type="PROSITE" id="PS50110"/>
    </source>
</evidence>
<dbReference type="KEGG" id="oxy:HCG48_13110"/>
<organism evidence="5 6">
    <name type="scientific">Oxynema aestuarii AP17</name>
    <dbReference type="NCBI Taxonomy" id="2064643"/>
    <lineage>
        <taxon>Bacteria</taxon>
        <taxon>Bacillati</taxon>
        <taxon>Cyanobacteriota</taxon>
        <taxon>Cyanophyceae</taxon>
        <taxon>Oscillatoriophycideae</taxon>
        <taxon>Oscillatoriales</taxon>
        <taxon>Oscillatoriaceae</taxon>
        <taxon>Oxynema</taxon>
        <taxon>Oxynema aestuarii</taxon>
    </lineage>
</organism>
<dbReference type="Gene3D" id="3.40.50.2300">
    <property type="match status" value="1"/>
</dbReference>
<dbReference type="SMART" id="SM00448">
    <property type="entry name" value="REC"/>
    <property type="match status" value="1"/>
</dbReference>
<dbReference type="PANTHER" id="PTHR44591:SF14">
    <property type="entry name" value="PROTEIN PILG"/>
    <property type="match status" value="1"/>
</dbReference>
<protein>
    <submittedName>
        <fullName evidence="5">Response regulator</fullName>
    </submittedName>
</protein>